<keyword evidence="1" id="KW-0472">Membrane</keyword>
<keyword evidence="1" id="KW-1133">Transmembrane helix</keyword>
<reference evidence="2" key="1">
    <citation type="submission" date="2014-11" db="EMBL/GenBank/DDBJ databases">
        <authorList>
            <person name="Amaro Gonzalez C."/>
        </authorList>
    </citation>
    <scope>NUCLEOTIDE SEQUENCE</scope>
</reference>
<dbReference type="AlphaFoldDB" id="A0A0E9PR67"/>
<evidence type="ECO:0000313" key="2">
    <source>
        <dbReference type="EMBL" id="JAH06338.1"/>
    </source>
</evidence>
<organism evidence="2">
    <name type="scientific">Anguilla anguilla</name>
    <name type="common">European freshwater eel</name>
    <name type="synonym">Muraena anguilla</name>
    <dbReference type="NCBI Taxonomy" id="7936"/>
    <lineage>
        <taxon>Eukaryota</taxon>
        <taxon>Metazoa</taxon>
        <taxon>Chordata</taxon>
        <taxon>Craniata</taxon>
        <taxon>Vertebrata</taxon>
        <taxon>Euteleostomi</taxon>
        <taxon>Actinopterygii</taxon>
        <taxon>Neopterygii</taxon>
        <taxon>Teleostei</taxon>
        <taxon>Anguilliformes</taxon>
        <taxon>Anguillidae</taxon>
        <taxon>Anguilla</taxon>
    </lineage>
</organism>
<sequence length="36" mass="4321">MLIHLSGFPFFLRSIRMCPVCIFFTVLFWRQNETGL</sequence>
<accession>A0A0E9PR67</accession>
<keyword evidence="1" id="KW-0812">Transmembrane</keyword>
<dbReference type="EMBL" id="GBXM01102239">
    <property type="protein sequence ID" value="JAH06338.1"/>
    <property type="molecule type" value="Transcribed_RNA"/>
</dbReference>
<protein>
    <submittedName>
        <fullName evidence="2">Uncharacterized protein</fullName>
    </submittedName>
</protein>
<name>A0A0E9PR67_ANGAN</name>
<evidence type="ECO:0000256" key="1">
    <source>
        <dbReference type="SAM" id="Phobius"/>
    </source>
</evidence>
<feature type="transmembrane region" description="Helical" evidence="1">
    <location>
        <begin position="6"/>
        <end position="29"/>
    </location>
</feature>
<proteinExistence type="predicted"/>
<reference evidence="2" key="2">
    <citation type="journal article" date="2015" name="Fish Shellfish Immunol.">
        <title>Early steps in the European eel (Anguilla anguilla)-Vibrio vulnificus interaction in the gills: Role of the RtxA13 toxin.</title>
        <authorList>
            <person name="Callol A."/>
            <person name="Pajuelo D."/>
            <person name="Ebbesson L."/>
            <person name="Teles M."/>
            <person name="MacKenzie S."/>
            <person name="Amaro C."/>
        </authorList>
    </citation>
    <scope>NUCLEOTIDE SEQUENCE</scope>
</reference>